<gene>
    <name evidence="1" type="ORF">GGQ61_002689</name>
</gene>
<reference evidence="1 2" key="1">
    <citation type="submission" date="2020-08" db="EMBL/GenBank/DDBJ databases">
        <title>Genomic Encyclopedia of Type Strains, Phase IV (KMG-IV): sequencing the most valuable type-strain genomes for metagenomic binning, comparative biology and taxonomic classification.</title>
        <authorList>
            <person name="Goeker M."/>
        </authorList>
    </citation>
    <scope>NUCLEOTIDE SEQUENCE [LARGE SCALE GENOMIC DNA]</scope>
    <source>
        <strain evidence="1 2">DSM 21793</strain>
    </source>
</reference>
<evidence type="ECO:0000313" key="2">
    <source>
        <dbReference type="Proteomes" id="UP000530564"/>
    </source>
</evidence>
<comment type="caution">
    <text evidence="1">The sequence shown here is derived from an EMBL/GenBank/DDBJ whole genome shotgun (WGS) entry which is preliminary data.</text>
</comment>
<protein>
    <submittedName>
        <fullName evidence="1">Uncharacterized protein</fullName>
    </submittedName>
</protein>
<proteinExistence type="predicted"/>
<accession>A0A840A389</accession>
<keyword evidence="2" id="KW-1185">Reference proteome</keyword>
<name>A0A840A389_9CAUL</name>
<sequence length="120" mass="12625">MAGLGLLAGCATAPAVVTPSGPAAPTHPELEALYSAVAGRDALTIQVASNGCTKKDDFAFYVDRKGLAPTVSFARKRLDQCRSFAMGKTELRFTWAELGLEPRATVFLLNPVTAWTGPGV</sequence>
<evidence type="ECO:0000313" key="1">
    <source>
        <dbReference type="EMBL" id="MBB3891961.1"/>
    </source>
</evidence>
<dbReference type="Proteomes" id="UP000530564">
    <property type="component" value="Unassembled WGS sequence"/>
</dbReference>
<organism evidence="1 2">
    <name type="scientific">Phenylobacterium haematophilum</name>
    <dbReference type="NCBI Taxonomy" id="98513"/>
    <lineage>
        <taxon>Bacteria</taxon>
        <taxon>Pseudomonadati</taxon>
        <taxon>Pseudomonadota</taxon>
        <taxon>Alphaproteobacteria</taxon>
        <taxon>Caulobacterales</taxon>
        <taxon>Caulobacteraceae</taxon>
        <taxon>Phenylobacterium</taxon>
    </lineage>
</organism>
<dbReference type="AlphaFoldDB" id="A0A840A389"/>
<dbReference type="EMBL" id="JACIDK010000003">
    <property type="protein sequence ID" value="MBB3891961.1"/>
    <property type="molecule type" value="Genomic_DNA"/>
</dbReference>